<keyword evidence="10" id="KW-1185">Reference proteome</keyword>
<dbReference type="EMBL" id="JAHWGI010001412">
    <property type="protein sequence ID" value="KAK3930608.1"/>
    <property type="molecule type" value="Genomic_DNA"/>
</dbReference>
<evidence type="ECO:0000313" key="10">
    <source>
        <dbReference type="Proteomes" id="UP001219518"/>
    </source>
</evidence>
<keyword evidence="1" id="KW-0479">Metal-binding</keyword>
<evidence type="ECO:0000313" key="9">
    <source>
        <dbReference type="EMBL" id="KAK3930608.1"/>
    </source>
</evidence>
<dbReference type="Proteomes" id="UP001219518">
    <property type="component" value="Unassembled WGS sequence"/>
</dbReference>
<feature type="coiled-coil region" evidence="6">
    <location>
        <begin position="267"/>
        <end position="294"/>
    </location>
</feature>
<evidence type="ECO:0000256" key="4">
    <source>
        <dbReference type="ARBA" id="ARBA00023125"/>
    </source>
</evidence>
<dbReference type="GO" id="GO:0008270">
    <property type="term" value="F:zinc ion binding"/>
    <property type="evidence" value="ECO:0007669"/>
    <property type="project" value="UniProtKB-KW"/>
</dbReference>
<keyword evidence="6" id="KW-0175">Coiled coil</keyword>
<keyword evidence="3" id="KW-0862">Zinc</keyword>
<evidence type="ECO:0000256" key="7">
    <source>
        <dbReference type="SAM" id="MobiDB-lite"/>
    </source>
</evidence>
<reference evidence="9" key="2">
    <citation type="journal article" date="2023" name="BMC Genomics">
        <title>Pest status, molecular evolution, and epigenetic factors derived from the genome assembly of Frankliniella fusca, a thysanopteran phytovirus vector.</title>
        <authorList>
            <person name="Catto M.A."/>
            <person name="Labadie P.E."/>
            <person name="Jacobson A.L."/>
            <person name="Kennedy G.G."/>
            <person name="Srinivasan R."/>
            <person name="Hunt B.G."/>
        </authorList>
    </citation>
    <scope>NUCLEOTIDE SEQUENCE</scope>
    <source>
        <strain evidence="9">PL_HMW_Pooled</strain>
    </source>
</reference>
<dbReference type="GO" id="GO:0003677">
    <property type="term" value="F:DNA binding"/>
    <property type="evidence" value="ECO:0007669"/>
    <property type="project" value="UniProtKB-UniRule"/>
</dbReference>
<dbReference type="PROSITE" id="PS50950">
    <property type="entry name" value="ZF_THAP"/>
    <property type="match status" value="1"/>
</dbReference>
<feature type="region of interest" description="Disordered" evidence="7">
    <location>
        <begin position="1021"/>
        <end position="1040"/>
    </location>
</feature>
<sequence length="1124" mass="127128">MTFVRIPKNREQAAKWKSVLPPDFRFRTRTYFCEIHFDENHFEGRAVGKRLKANAVLKPLGDSTNRRVASEALVAAEGLILLHQSMAAVPEKPQAPVDAIDCLTQYEISVPTAVCENLALNSSLCAKPDFEGGSSDQMPRTADRPMFTSTPVIAASTFDAIEESCGASQTPARKKTMASTKFMFSSTPGRECDENDDFHSANELLCSATTPTSLSSNESTVMLDEKTGTWIQVEGEPCDSSPVIESKEEPDQFQEMLEIMAQQRIQLETAQHIIADQCKQLEALEEEIKQSTYKKKWQAAVKAKNRIRHKLRRKLKSPWLTERQMMAVLRNSNRGMQWKTPEIRDGLILKMKCGSKGYAAWVKQYPILPSLRSLQEAVQFIKIHGKGLEEDMFDILESIVPALADKERDCAVVLDEMDIQQGRVWDPSTGLVLGECTLPGHEGLAKKALVFILAGVSRRWKVAVAVFFTRQKGLNAKKEENKTGEEYQKILDDIVLRAEKIGLKPCAILSDMGPDNLALWKAYGIDGTRGYVHSTVESPTRAGEKIAVMPDPIHLLKNIKNQLENSKVFILPEDVVKEHNLPTNKVTYEHIENLYHYEKGKELKIAFRLKEWNVYCKSHFSKMNMGSTRGVMCHSTVTGLKHMGAVHADKSYYTTAWFVENINIFFELVTCRSRGLAISKHNCDAFDRVIGLFDLVERTFSGMCVGDKGEWKPCQRGMRVLIESYFHLIPYFLETRGYSFLMLGRLTDDCIENIFSLIRFRQPVPHAQSVLHCLKVIVLAQFAECIKGSSYDYDQTEKLSDDYDFLEEARKRYHERAESDLFKSEEELAANPVRQLCTTDFSTIDDEEKRLLYDMAGSTVTGVISSGQKLCDTCIKSARWTDSTPHPCSSVTDMKEFTFFKGVNDGPKLFYVSEDVFRSILSAEITFRMLRERTLKMKYCHVLKYFVDSLMYVWNDSSLHDCHGLRRKILTYFIEGRLKEFTKRSREEVKHSNVKASVESMGSKSVYMRAVVNKMKSVKRDKTEVRHPNVPNPIDGKTGSKTVTTAVKKTGLKDFQKRAAKEVSVSNGLLEPSINLAAMKAALEEKVTTAVKEIDVEEEKDSNAPPKPVLNVNAIKALLLKKLG</sequence>
<evidence type="ECO:0000256" key="6">
    <source>
        <dbReference type="SAM" id="Coils"/>
    </source>
</evidence>
<comment type="caution">
    <text evidence="9">The sequence shown here is derived from an EMBL/GenBank/DDBJ whole genome shotgun (WGS) entry which is preliminary data.</text>
</comment>
<dbReference type="InterPro" id="IPR048365">
    <property type="entry name" value="TNP-like_RNaseH_N"/>
</dbReference>
<evidence type="ECO:0000256" key="2">
    <source>
        <dbReference type="ARBA" id="ARBA00022771"/>
    </source>
</evidence>
<name>A0AAE1HZW5_9NEOP</name>
<dbReference type="Pfam" id="PF21787">
    <property type="entry name" value="TNP-like_RNaseH_N"/>
    <property type="match status" value="1"/>
</dbReference>
<dbReference type="SMART" id="SM00692">
    <property type="entry name" value="DM3"/>
    <property type="match status" value="1"/>
</dbReference>
<organism evidence="9 10">
    <name type="scientific">Frankliniella fusca</name>
    <dbReference type="NCBI Taxonomy" id="407009"/>
    <lineage>
        <taxon>Eukaryota</taxon>
        <taxon>Metazoa</taxon>
        <taxon>Ecdysozoa</taxon>
        <taxon>Arthropoda</taxon>
        <taxon>Hexapoda</taxon>
        <taxon>Insecta</taxon>
        <taxon>Pterygota</taxon>
        <taxon>Neoptera</taxon>
        <taxon>Paraneoptera</taxon>
        <taxon>Thysanoptera</taxon>
        <taxon>Terebrantia</taxon>
        <taxon>Thripoidea</taxon>
        <taxon>Thripidae</taxon>
        <taxon>Frankliniella</taxon>
    </lineage>
</organism>
<proteinExistence type="predicted"/>
<evidence type="ECO:0000259" key="8">
    <source>
        <dbReference type="PROSITE" id="PS50950"/>
    </source>
</evidence>
<protein>
    <submittedName>
        <fullName evidence="9">Transposable element P transposase</fullName>
    </submittedName>
</protein>
<accession>A0AAE1HZW5</accession>
<evidence type="ECO:0000256" key="5">
    <source>
        <dbReference type="PROSITE-ProRule" id="PRU00309"/>
    </source>
</evidence>
<reference evidence="9" key="1">
    <citation type="submission" date="2021-07" db="EMBL/GenBank/DDBJ databases">
        <authorList>
            <person name="Catto M.A."/>
            <person name="Jacobson A."/>
            <person name="Kennedy G."/>
            <person name="Labadie P."/>
            <person name="Hunt B.G."/>
            <person name="Srinivasan R."/>
        </authorList>
    </citation>
    <scope>NUCLEOTIDE SEQUENCE</scope>
    <source>
        <strain evidence="9">PL_HMW_Pooled</strain>
        <tissue evidence="9">Head</tissue>
    </source>
</reference>
<gene>
    <name evidence="9" type="ORF">KUF71_023964</name>
</gene>
<keyword evidence="4 5" id="KW-0238">DNA-binding</keyword>
<dbReference type="AlphaFoldDB" id="A0AAE1HZW5"/>
<dbReference type="InterPro" id="IPR006612">
    <property type="entry name" value="THAP_Znf"/>
</dbReference>
<evidence type="ECO:0000256" key="1">
    <source>
        <dbReference type="ARBA" id="ARBA00022723"/>
    </source>
</evidence>
<keyword evidence="2 5" id="KW-0863">Zinc-finger</keyword>
<evidence type="ECO:0000256" key="3">
    <source>
        <dbReference type="ARBA" id="ARBA00022833"/>
    </source>
</evidence>
<feature type="domain" description="THAP-type" evidence="8">
    <location>
        <begin position="1"/>
        <end position="60"/>
    </location>
</feature>